<evidence type="ECO:0000259" key="3">
    <source>
        <dbReference type="Pfam" id="PF01370"/>
    </source>
</evidence>
<dbReference type="PANTHER" id="PTHR10366:SF831">
    <property type="entry name" value="NAD-DEPENDENT EPIMERASE_DEHYDRATASE DOMAIN-CONTAINING PROTEIN"/>
    <property type="match status" value="1"/>
</dbReference>
<keyword evidence="2" id="KW-1133">Transmembrane helix</keyword>
<accession>A0A7S2R994</accession>
<dbReference type="PANTHER" id="PTHR10366">
    <property type="entry name" value="NAD DEPENDENT EPIMERASE/DEHYDRATASE"/>
    <property type="match status" value="1"/>
</dbReference>
<dbReference type="InterPro" id="IPR001509">
    <property type="entry name" value="Epimerase_deHydtase"/>
</dbReference>
<evidence type="ECO:0000256" key="2">
    <source>
        <dbReference type="SAM" id="Phobius"/>
    </source>
</evidence>
<feature type="transmembrane region" description="Helical" evidence="2">
    <location>
        <begin position="20"/>
        <end position="40"/>
    </location>
</feature>
<protein>
    <recommendedName>
        <fullName evidence="3">NAD-dependent epimerase/dehydratase domain-containing protein</fullName>
    </recommendedName>
</protein>
<sequence>MWSMKVPGVRGVGGGLGRSLVGLLVFGWFLVPGVGFRALVAGASGFLGSELCHQLADQGHQVLALVRDPEALEPGTVPAGARVLGCDIARQPEMVSSIFQSERPDVVFNTAAVFTKNYEDPVAEVVEPTVAIARHIFEACVAAGSVQRLVHTSSMAAVRAASQPPAHADWYTAEDWNTEARGDAAWPEPYQFAKLASERKLLQLAAAQALEDHPVEVVSLCPSMIFGPPRCLPAVERAVSVQVVRQWLSGKRKVESRLVCDVRDVADAHIRAAIADLPWRNGAFRFILSAETRSPASEVRACLEEALSAVPDARDEAAARGGVPVLQVDEAFAPAIPIGTKEVDASPASKLLGASCRSPLDTISDMAKTLLCV</sequence>
<dbReference type="SUPFAM" id="SSF51735">
    <property type="entry name" value="NAD(P)-binding Rossmann-fold domains"/>
    <property type="match status" value="1"/>
</dbReference>
<dbReference type="Pfam" id="PF01370">
    <property type="entry name" value="Epimerase"/>
    <property type="match status" value="1"/>
</dbReference>
<name>A0A7S2R994_9STRA</name>
<proteinExistence type="predicted"/>
<organism evidence="4">
    <name type="scientific">Rhizochromulina marina</name>
    <dbReference type="NCBI Taxonomy" id="1034831"/>
    <lineage>
        <taxon>Eukaryota</taxon>
        <taxon>Sar</taxon>
        <taxon>Stramenopiles</taxon>
        <taxon>Ochrophyta</taxon>
        <taxon>Dictyochophyceae</taxon>
        <taxon>Rhizochromulinales</taxon>
        <taxon>Rhizochromulina</taxon>
    </lineage>
</organism>
<keyword evidence="2" id="KW-0472">Membrane</keyword>
<dbReference type="AlphaFoldDB" id="A0A7S2R994"/>
<evidence type="ECO:0000256" key="1">
    <source>
        <dbReference type="ARBA" id="ARBA00023002"/>
    </source>
</evidence>
<reference evidence="4" key="1">
    <citation type="submission" date="2021-01" db="EMBL/GenBank/DDBJ databases">
        <authorList>
            <person name="Corre E."/>
            <person name="Pelletier E."/>
            <person name="Niang G."/>
            <person name="Scheremetjew M."/>
            <person name="Finn R."/>
            <person name="Kale V."/>
            <person name="Holt S."/>
            <person name="Cochrane G."/>
            <person name="Meng A."/>
            <person name="Brown T."/>
            <person name="Cohen L."/>
        </authorList>
    </citation>
    <scope>NUCLEOTIDE SEQUENCE</scope>
    <source>
        <strain evidence="4">CCMP1243</strain>
    </source>
</reference>
<dbReference type="InterPro" id="IPR050425">
    <property type="entry name" value="NAD(P)_dehydrat-like"/>
</dbReference>
<dbReference type="EMBL" id="HBHJ01003166">
    <property type="protein sequence ID" value="CAD9664205.1"/>
    <property type="molecule type" value="Transcribed_RNA"/>
</dbReference>
<keyword evidence="2" id="KW-0812">Transmembrane</keyword>
<gene>
    <name evidence="4" type="ORF">RMAR1173_LOCUS2018</name>
</gene>
<dbReference type="InterPro" id="IPR036291">
    <property type="entry name" value="NAD(P)-bd_dom_sf"/>
</dbReference>
<evidence type="ECO:0000313" key="4">
    <source>
        <dbReference type="EMBL" id="CAD9664205.1"/>
    </source>
</evidence>
<feature type="domain" description="NAD-dependent epimerase/dehydratase" evidence="3">
    <location>
        <begin position="38"/>
        <end position="273"/>
    </location>
</feature>
<dbReference type="Gene3D" id="3.40.50.720">
    <property type="entry name" value="NAD(P)-binding Rossmann-like Domain"/>
    <property type="match status" value="1"/>
</dbReference>
<dbReference type="GO" id="GO:0016616">
    <property type="term" value="F:oxidoreductase activity, acting on the CH-OH group of donors, NAD or NADP as acceptor"/>
    <property type="evidence" value="ECO:0007669"/>
    <property type="project" value="TreeGrafter"/>
</dbReference>
<keyword evidence="1" id="KW-0560">Oxidoreductase</keyword>